<keyword evidence="1" id="KW-1133">Transmembrane helix</keyword>
<dbReference type="Proteomes" id="UP000035682">
    <property type="component" value="Unplaced"/>
</dbReference>
<reference evidence="2 3" key="1">
    <citation type="submission" date="2014-09" db="EMBL/GenBank/DDBJ databases">
        <authorList>
            <person name="Martin A.A."/>
        </authorList>
    </citation>
    <scope>NUCLEOTIDE SEQUENCE</scope>
    <source>
        <strain evidence="3">ED321</strain>
        <strain evidence="2">ED321 Heterogonic</strain>
    </source>
</reference>
<evidence type="ECO:0000313" key="3">
    <source>
        <dbReference type="Proteomes" id="UP000035682"/>
    </source>
</evidence>
<reference evidence="4" key="2">
    <citation type="submission" date="2020-12" db="UniProtKB">
        <authorList>
            <consortium name="WormBaseParasite"/>
        </authorList>
    </citation>
    <scope>IDENTIFICATION</scope>
</reference>
<dbReference type="CTD" id="36378046"/>
<feature type="transmembrane region" description="Helical" evidence="1">
    <location>
        <begin position="95"/>
        <end position="116"/>
    </location>
</feature>
<gene>
    <name evidence="2 4 5" type="ORF">SRAE_2000035900</name>
</gene>
<evidence type="ECO:0000313" key="5">
    <source>
        <dbReference type="WormBase" id="SRAE_2000035900"/>
    </source>
</evidence>
<protein>
    <submittedName>
        <fullName evidence="2 4">Uncharacterized protein</fullName>
    </submittedName>
</protein>
<dbReference type="WormBase" id="SRAE_2000035900">
    <property type="protein sequence ID" value="SRP05745"/>
    <property type="gene ID" value="WBGene00260552"/>
</dbReference>
<dbReference type="WBParaSite" id="SRAE_2000035900.1">
    <property type="protein sequence ID" value="SRAE_2000035900.1"/>
    <property type="gene ID" value="WBGene00260552"/>
</dbReference>
<keyword evidence="1" id="KW-0812">Transmembrane</keyword>
<keyword evidence="1" id="KW-0472">Membrane</keyword>
<evidence type="ECO:0000313" key="4">
    <source>
        <dbReference type="WBParaSite" id="SRAE_2000035900.1"/>
    </source>
</evidence>
<name>A0A090L7J7_STRRB</name>
<sequence length="122" mass="14197">MSIDKINVITSSSQTNYLEANDNNKLKESLPTYDEIINSSEFNDILRENRYARLQYLVPYISYRNEHPPIFTTVRYQDTESVCEEDKNKRIKSKLFVISIFLIIMIPAVFILVVIVTNVSVT</sequence>
<dbReference type="RefSeq" id="XP_024504882.1">
    <property type="nucleotide sequence ID" value="XM_024651179.1"/>
</dbReference>
<proteinExistence type="predicted"/>
<dbReference type="AlphaFoldDB" id="A0A090L7J7"/>
<dbReference type="GeneID" id="36378046"/>
<dbReference type="EMBL" id="LN609529">
    <property type="protein sequence ID" value="CEF65682.1"/>
    <property type="molecule type" value="Genomic_DNA"/>
</dbReference>
<accession>A0A090L7J7</accession>
<evidence type="ECO:0000313" key="2">
    <source>
        <dbReference type="EMBL" id="CEF65682.1"/>
    </source>
</evidence>
<keyword evidence="3" id="KW-1185">Reference proteome</keyword>
<organism evidence="2">
    <name type="scientific">Strongyloides ratti</name>
    <name type="common">Parasitic roundworm</name>
    <dbReference type="NCBI Taxonomy" id="34506"/>
    <lineage>
        <taxon>Eukaryota</taxon>
        <taxon>Metazoa</taxon>
        <taxon>Ecdysozoa</taxon>
        <taxon>Nematoda</taxon>
        <taxon>Chromadorea</taxon>
        <taxon>Rhabditida</taxon>
        <taxon>Tylenchina</taxon>
        <taxon>Panagrolaimomorpha</taxon>
        <taxon>Strongyloidoidea</taxon>
        <taxon>Strongyloididae</taxon>
        <taxon>Strongyloides</taxon>
    </lineage>
</organism>
<evidence type="ECO:0000256" key="1">
    <source>
        <dbReference type="SAM" id="Phobius"/>
    </source>
</evidence>